<gene>
    <name evidence="14" type="ORF">EV672_101603</name>
</gene>
<evidence type="ECO:0000256" key="1">
    <source>
        <dbReference type="ARBA" id="ARBA00004651"/>
    </source>
</evidence>
<dbReference type="PANTHER" id="PTHR43394">
    <property type="entry name" value="ATP-DEPENDENT PERMEASE MDL1, MITOCHONDRIAL"/>
    <property type="match status" value="1"/>
</dbReference>
<dbReference type="GO" id="GO:0005524">
    <property type="term" value="F:ATP binding"/>
    <property type="evidence" value="ECO:0007669"/>
    <property type="project" value="UniProtKB-KW"/>
</dbReference>
<evidence type="ECO:0000256" key="11">
    <source>
        <dbReference type="SAM" id="Phobius"/>
    </source>
</evidence>
<keyword evidence="3" id="KW-1003">Cell membrane</keyword>
<comment type="subcellular location">
    <subcellularLocation>
        <location evidence="1">Cell membrane</location>
        <topology evidence="1">Multi-pass membrane protein</topology>
    </subcellularLocation>
</comment>
<accession>A0A4R6RNZ4</accession>
<keyword evidence="7" id="KW-1278">Translocase</keyword>
<organism evidence="14 15">
    <name type="scientific">Aquabacterium commune</name>
    <dbReference type="NCBI Taxonomy" id="70586"/>
    <lineage>
        <taxon>Bacteria</taxon>
        <taxon>Pseudomonadati</taxon>
        <taxon>Pseudomonadota</taxon>
        <taxon>Betaproteobacteria</taxon>
        <taxon>Burkholderiales</taxon>
        <taxon>Aquabacterium</taxon>
    </lineage>
</organism>
<comment type="caution">
    <text evidence="14">The sequence shown here is derived from an EMBL/GenBank/DDBJ whole genome shotgun (WGS) entry which is preliminary data.</text>
</comment>
<dbReference type="InterPro" id="IPR039421">
    <property type="entry name" value="Type_1_exporter"/>
</dbReference>
<evidence type="ECO:0000259" key="12">
    <source>
        <dbReference type="PROSITE" id="PS50893"/>
    </source>
</evidence>
<dbReference type="Pfam" id="PF00005">
    <property type="entry name" value="ABC_tran"/>
    <property type="match status" value="1"/>
</dbReference>
<evidence type="ECO:0000256" key="3">
    <source>
        <dbReference type="ARBA" id="ARBA00022475"/>
    </source>
</evidence>
<keyword evidence="15" id="KW-1185">Reference proteome</keyword>
<dbReference type="NCBIfam" id="TIGR02203">
    <property type="entry name" value="MsbA_lipidA"/>
    <property type="match status" value="1"/>
</dbReference>
<evidence type="ECO:0000256" key="4">
    <source>
        <dbReference type="ARBA" id="ARBA00022692"/>
    </source>
</evidence>
<feature type="transmembrane region" description="Helical" evidence="11">
    <location>
        <begin position="62"/>
        <end position="83"/>
    </location>
</feature>
<dbReference type="Proteomes" id="UP000294593">
    <property type="component" value="Unassembled WGS sequence"/>
</dbReference>
<protein>
    <submittedName>
        <fullName evidence="14">Subfamily B ATP-binding cassette protein MsbA</fullName>
    </submittedName>
</protein>
<dbReference type="PROSITE" id="PS00211">
    <property type="entry name" value="ABC_TRANSPORTER_1"/>
    <property type="match status" value="1"/>
</dbReference>
<keyword evidence="4 11" id="KW-0812">Transmembrane</keyword>
<dbReference type="SUPFAM" id="SSF90123">
    <property type="entry name" value="ABC transporter transmembrane region"/>
    <property type="match status" value="1"/>
</dbReference>
<evidence type="ECO:0000313" key="15">
    <source>
        <dbReference type="Proteomes" id="UP000294593"/>
    </source>
</evidence>
<feature type="domain" description="ABC transmembrane type-1" evidence="13">
    <location>
        <begin position="30"/>
        <end position="312"/>
    </location>
</feature>
<keyword evidence="6 14" id="KW-0067">ATP-binding</keyword>
<dbReference type="GO" id="GO:0005886">
    <property type="term" value="C:plasma membrane"/>
    <property type="evidence" value="ECO:0007669"/>
    <property type="project" value="UniProtKB-SubCell"/>
</dbReference>
<dbReference type="SUPFAM" id="SSF52540">
    <property type="entry name" value="P-loop containing nucleoside triphosphate hydrolases"/>
    <property type="match status" value="1"/>
</dbReference>
<evidence type="ECO:0000256" key="7">
    <source>
        <dbReference type="ARBA" id="ARBA00022967"/>
    </source>
</evidence>
<feature type="transmembrane region" description="Helical" evidence="11">
    <location>
        <begin position="29"/>
        <end position="50"/>
    </location>
</feature>
<reference evidence="14 15" key="1">
    <citation type="submission" date="2019-03" db="EMBL/GenBank/DDBJ databases">
        <title>Genomic Encyclopedia of Type Strains, Phase IV (KMG-IV): sequencing the most valuable type-strain genomes for metagenomic binning, comparative biology and taxonomic classification.</title>
        <authorList>
            <person name="Goeker M."/>
        </authorList>
    </citation>
    <scope>NUCLEOTIDE SEQUENCE [LARGE SCALE GENOMIC DNA]</scope>
    <source>
        <strain evidence="14 15">DSM 11901</strain>
    </source>
</reference>
<dbReference type="PANTHER" id="PTHR43394:SF1">
    <property type="entry name" value="ATP-BINDING CASSETTE SUB-FAMILY B MEMBER 10, MITOCHONDRIAL"/>
    <property type="match status" value="1"/>
</dbReference>
<keyword evidence="10 11" id="KW-0472">Membrane</keyword>
<dbReference type="InterPro" id="IPR003439">
    <property type="entry name" value="ABC_transporter-like_ATP-bd"/>
</dbReference>
<evidence type="ECO:0000256" key="6">
    <source>
        <dbReference type="ARBA" id="ARBA00022840"/>
    </source>
</evidence>
<dbReference type="PROSITE" id="PS50893">
    <property type="entry name" value="ABC_TRANSPORTER_2"/>
    <property type="match status" value="1"/>
</dbReference>
<keyword evidence="5" id="KW-0547">Nucleotide-binding</keyword>
<evidence type="ECO:0000313" key="14">
    <source>
        <dbReference type="EMBL" id="TDP88453.1"/>
    </source>
</evidence>
<sequence length="584" mass="63517">MAQTPDQAMELKETGRKILAYGKPHWKKFAGAFLLFTAGAAVEPVIPALFKKLIDSGFKEGLNYPLWLVPIVIIGLFLVRGLFNFAGNYAMTDSVSSVVLSLRRDLMRGLLRADASLFTLISPGVAVTKIINDPQFASQTLGNVVISVIKDSMTLVFLLGYLLYLNWQLTLLSFVSMPLLGFLLKRVQKRLQHVGQAQYESQQRLVNTVDDNARAWRVVRTFDAADFELARFDKEAHVLRRMVLKTMATSSLITPMTQVVAAIGVSIIITLAIHQASQGSTTVGEFVSFITALLMTISPMRHLTDVYQPVTGALITARGAFDLINAPVEPDNGTLEMPISRGDIAFDNVKVHYEGAAAPSLNGFKLHIEPGQTVALVGSSGAGKTTVVNTLLRFANPSEGHILLDGTPIEDLKLASLRRHFAVVSQDIVLFDGSVAQNVAYASPLGIDRAKVEQCLRAANLWNHVSTMAQGMDTGIGTNGSMMSGGQRQRLAIARALYRDAAVWIFDEATSALDSESEAVVQRSIEDLRHAKTLILIAHRLSTIKNADVICVMSEGRIVEQGTHAELMALGGIYAGMVRIQSAD</sequence>
<evidence type="ECO:0000256" key="9">
    <source>
        <dbReference type="ARBA" id="ARBA00023055"/>
    </source>
</evidence>
<dbReference type="AlphaFoldDB" id="A0A4R6RNZ4"/>
<dbReference type="InterPro" id="IPR011527">
    <property type="entry name" value="ABC1_TM_dom"/>
</dbReference>
<feature type="transmembrane region" description="Helical" evidence="11">
    <location>
        <begin position="161"/>
        <end position="184"/>
    </location>
</feature>
<name>A0A4R6RNZ4_9BURK</name>
<dbReference type="EMBL" id="SNXW01000001">
    <property type="protein sequence ID" value="TDP88453.1"/>
    <property type="molecule type" value="Genomic_DNA"/>
</dbReference>
<dbReference type="InterPro" id="IPR027417">
    <property type="entry name" value="P-loop_NTPase"/>
</dbReference>
<dbReference type="SMART" id="SM00382">
    <property type="entry name" value="AAA"/>
    <property type="match status" value="1"/>
</dbReference>
<feature type="transmembrane region" description="Helical" evidence="11">
    <location>
        <begin position="250"/>
        <end position="273"/>
    </location>
</feature>
<dbReference type="GO" id="GO:0034040">
    <property type="term" value="F:ATPase-coupled lipid transmembrane transporter activity"/>
    <property type="evidence" value="ECO:0007669"/>
    <property type="project" value="InterPro"/>
</dbReference>
<feature type="domain" description="ABC transporter" evidence="12">
    <location>
        <begin position="344"/>
        <end position="580"/>
    </location>
</feature>
<evidence type="ECO:0000256" key="2">
    <source>
        <dbReference type="ARBA" id="ARBA00022448"/>
    </source>
</evidence>
<keyword evidence="2" id="KW-0813">Transport</keyword>
<dbReference type="InterPro" id="IPR036640">
    <property type="entry name" value="ABC1_TM_sf"/>
</dbReference>
<evidence type="ECO:0000256" key="10">
    <source>
        <dbReference type="ARBA" id="ARBA00023136"/>
    </source>
</evidence>
<dbReference type="InterPro" id="IPR003593">
    <property type="entry name" value="AAA+_ATPase"/>
</dbReference>
<evidence type="ECO:0000256" key="5">
    <source>
        <dbReference type="ARBA" id="ARBA00022741"/>
    </source>
</evidence>
<dbReference type="GO" id="GO:0015421">
    <property type="term" value="F:ABC-type oligopeptide transporter activity"/>
    <property type="evidence" value="ECO:0007669"/>
    <property type="project" value="TreeGrafter"/>
</dbReference>
<dbReference type="InterPro" id="IPR011917">
    <property type="entry name" value="ABC_transpr_lipidA"/>
</dbReference>
<proteinExistence type="predicted"/>
<keyword evidence="8 11" id="KW-1133">Transmembrane helix</keyword>
<dbReference type="Gene3D" id="3.40.50.300">
    <property type="entry name" value="P-loop containing nucleotide triphosphate hydrolases"/>
    <property type="match status" value="1"/>
</dbReference>
<dbReference type="Pfam" id="PF00664">
    <property type="entry name" value="ABC_membrane"/>
    <property type="match status" value="1"/>
</dbReference>
<dbReference type="InterPro" id="IPR017871">
    <property type="entry name" value="ABC_transporter-like_CS"/>
</dbReference>
<keyword evidence="9" id="KW-0445">Lipid transport</keyword>
<dbReference type="CDD" id="cd18552">
    <property type="entry name" value="ABC_6TM_MsbA_like"/>
    <property type="match status" value="1"/>
</dbReference>
<dbReference type="FunFam" id="3.40.50.300:FF:000221">
    <property type="entry name" value="Multidrug ABC transporter ATP-binding protein"/>
    <property type="match status" value="1"/>
</dbReference>
<dbReference type="Gene3D" id="1.20.1560.10">
    <property type="entry name" value="ABC transporter type 1, transmembrane domain"/>
    <property type="match status" value="1"/>
</dbReference>
<evidence type="ECO:0000256" key="8">
    <source>
        <dbReference type="ARBA" id="ARBA00022989"/>
    </source>
</evidence>
<dbReference type="GO" id="GO:0016887">
    <property type="term" value="F:ATP hydrolysis activity"/>
    <property type="evidence" value="ECO:0007669"/>
    <property type="project" value="InterPro"/>
</dbReference>
<evidence type="ECO:0000259" key="13">
    <source>
        <dbReference type="PROSITE" id="PS50929"/>
    </source>
</evidence>
<dbReference type="PROSITE" id="PS50929">
    <property type="entry name" value="ABC_TM1F"/>
    <property type="match status" value="1"/>
</dbReference>